<dbReference type="Proteomes" id="UP000464013">
    <property type="component" value="Chromosome"/>
</dbReference>
<dbReference type="OrthoDB" id="9813763at2"/>
<evidence type="ECO:0000256" key="1">
    <source>
        <dbReference type="SAM" id="MobiDB-lite"/>
    </source>
</evidence>
<name>A0A6I6SSC7_9GAMM</name>
<feature type="compositionally biased region" description="Basic and acidic residues" evidence="1">
    <location>
        <begin position="348"/>
        <end position="365"/>
    </location>
</feature>
<sequence>MTKILLKDRAGIPLAPGSARVVTDEGYLRVPGRVARAGNVQQYLASELELTDRGPNEIVNVYRPPESVFAPDSLSTYDNSDITVQHPDDLVTAVTWQGVSVGHAISAGRQEGDWVVVDLLIKDQEAIKAIDAGTVELSAGYLAEYVHQPGVTPDGTPYEFIQRGIAVNHIALCDHARAGREARLFDHKPAQEAVMTHKVTLDNGVKVEVADEQTQTLIQSTLDGLRKQVADSQKAVQDAEEAKQKAEAKADAADEENEELKKKASDDAISARVTEVISAMDSARKVAGDEFTCDSVVPVVIYRSALDSAKAPCKRYESWDKAPEAYVVAAIDMAVEKKEAEDEEEEEHEKRTSDSHRRFADDMAKSKTKTGDAQATRDANYQAFLDKRYGKKETA</sequence>
<dbReference type="EMBL" id="CP035042">
    <property type="protein sequence ID" value="QHC50475.1"/>
    <property type="molecule type" value="Genomic_DNA"/>
</dbReference>
<gene>
    <name evidence="2" type="ORF">EKK97_13985</name>
</gene>
<evidence type="ECO:0000313" key="2">
    <source>
        <dbReference type="EMBL" id="QHC50475.1"/>
    </source>
</evidence>
<proteinExistence type="predicted"/>
<evidence type="ECO:0000313" key="3">
    <source>
        <dbReference type="Proteomes" id="UP000464013"/>
    </source>
</evidence>
<accession>A0A6I6SSC7</accession>
<dbReference type="PIRSF" id="PIRSF029215">
    <property type="entry name" value="UCP029215"/>
    <property type="match status" value="1"/>
</dbReference>
<protein>
    <submittedName>
        <fullName evidence="2">DUF2213 domain-containing protein</fullName>
    </submittedName>
</protein>
<dbReference type="KEGG" id="htx:EKK97_13985"/>
<reference evidence="2 3" key="1">
    <citation type="submission" date="2019-01" db="EMBL/GenBank/DDBJ databases">
        <title>Complete genome of a denitifying bacterium Halomons sp. BC-M4-5.</title>
        <authorList>
            <person name="Wang L."/>
            <person name="Shao Z."/>
        </authorList>
    </citation>
    <scope>NUCLEOTIDE SEQUENCE [LARGE SCALE GENOMIC DNA]</scope>
    <source>
        <strain evidence="2 3">BC-M4-5</strain>
    </source>
</reference>
<dbReference type="AlphaFoldDB" id="A0A6I6SSC7"/>
<dbReference type="Pfam" id="PF09979">
    <property type="entry name" value="DUF2213"/>
    <property type="match status" value="1"/>
</dbReference>
<organism evidence="2 3">
    <name type="scientific">Billgrantia tianxiuensis</name>
    <dbReference type="NCBI Taxonomy" id="2497861"/>
    <lineage>
        <taxon>Bacteria</taxon>
        <taxon>Pseudomonadati</taxon>
        <taxon>Pseudomonadota</taxon>
        <taxon>Gammaproteobacteria</taxon>
        <taxon>Oceanospirillales</taxon>
        <taxon>Halomonadaceae</taxon>
        <taxon>Billgrantia</taxon>
    </lineage>
</organism>
<keyword evidence="3" id="KW-1185">Reference proteome</keyword>
<feature type="region of interest" description="Disordered" evidence="1">
    <location>
        <begin position="337"/>
        <end position="377"/>
    </location>
</feature>
<dbReference type="InterPro" id="IPR016913">
    <property type="entry name" value="UCP029215"/>
</dbReference>
<dbReference type="RefSeq" id="WP_159552760.1">
    <property type="nucleotide sequence ID" value="NZ_CP035042.1"/>
</dbReference>
<feature type="region of interest" description="Disordered" evidence="1">
    <location>
        <begin position="245"/>
        <end position="264"/>
    </location>
</feature>